<dbReference type="HOGENOM" id="CLU_3061809_0_0_11"/>
<dbReference type="Proteomes" id="UP000002484">
    <property type="component" value="Chromosome"/>
</dbReference>
<keyword evidence="3" id="KW-1185">Reference proteome</keyword>
<feature type="region of interest" description="Disordered" evidence="1">
    <location>
        <begin position="13"/>
        <end position="53"/>
    </location>
</feature>
<evidence type="ECO:0000313" key="2">
    <source>
        <dbReference type="EMBL" id="ADP78534.1"/>
    </source>
</evidence>
<evidence type="ECO:0000313" key="3">
    <source>
        <dbReference type="Proteomes" id="UP000002484"/>
    </source>
</evidence>
<dbReference type="AlphaFoldDB" id="E3J9X2"/>
<protein>
    <submittedName>
        <fullName evidence="2">Uncharacterized protein</fullName>
    </submittedName>
</protein>
<dbReference type="InParanoid" id="E3J9X2"/>
<reference evidence="2 3" key="1">
    <citation type="submission" date="2010-10" db="EMBL/GenBank/DDBJ databases">
        <title>Complete sequence of Frankia sp. EuI1c.</title>
        <authorList>
            <consortium name="US DOE Joint Genome Institute"/>
            <person name="Lucas S."/>
            <person name="Copeland A."/>
            <person name="Lapidus A."/>
            <person name="Cheng J.-F."/>
            <person name="Bruce D."/>
            <person name="Goodwin L."/>
            <person name="Pitluck S."/>
            <person name="Chertkov O."/>
            <person name="Detter J.C."/>
            <person name="Han C."/>
            <person name="Tapia R."/>
            <person name="Land M."/>
            <person name="Hauser L."/>
            <person name="Jeffries C."/>
            <person name="Kyrpides N."/>
            <person name="Ivanova N."/>
            <person name="Mikhailova N."/>
            <person name="Beauchemin N."/>
            <person name="Sen A."/>
            <person name="Sur S.A."/>
            <person name="Gtari M."/>
            <person name="Wall L."/>
            <person name="Tisa L."/>
            <person name="Woyke T."/>
        </authorList>
    </citation>
    <scope>NUCLEOTIDE SEQUENCE [LARGE SCALE GENOMIC DNA]</scope>
    <source>
        <strain evidence="3">DSM 45817 / CECT 9037 / EuI1c</strain>
    </source>
</reference>
<proteinExistence type="predicted"/>
<sequence precursor="true">MRFVSEWWPARLVASPAGPDPGRKGRNSADFGSTSVPGLAFVSEATVPQRRTR</sequence>
<evidence type="ECO:0000256" key="1">
    <source>
        <dbReference type="SAM" id="MobiDB-lite"/>
    </source>
</evidence>
<organism evidence="2 3">
    <name type="scientific">Pseudofrankia inefficax (strain DSM 45817 / CECT 9037 / DDB 130130 / EuI1c)</name>
    <name type="common">Frankia inefficax</name>
    <dbReference type="NCBI Taxonomy" id="298654"/>
    <lineage>
        <taxon>Bacteria</taxon>
        <taxon>Bacillati</taxon>
        <taxon>Actinomycetota</taxon>
        <taxon>Actinomycetes</taxon>
        <taxon>Frankiales</taxon>
        <taxon>Frankiaceae</taxon>
        <taxon>Pseudofrankia</taxon>
    </lineage>
</organism>
<dbReference type="KEGG" id="fri:FraEuI1c_0451"/>
<name>E3J9X2_PSEI1</name>
<gene>
    <name evidence="2" type="ordered locus">FraEuI1c_0451</name>
</gene>
<dbReference type="EMBL" id="CP002299">
    <property type="protein sequence ID" value="ADP78534.1"/>
    <property type="molecule type" value="Genomic_DNA"/>
</dbReference>
<accession>E3J9X2</accession>